<sequence length="561" mass="62356">MTKQRCDFKDHLPTLRLSDHEITRIDNYIAFLIQNAISGLKNQSSPIGKSDAIWKPFKKRQNILLHKKRKKRSYDSNTKLTAWSSSSHSELSHSDTAIALFAQSANEMTTSRRKAQLGFSNIKNPRGKPFASLGPSSCRNTHEAEFDIDTLTSSNLTNDFSSPKQSIFKLPSFESYDPDTMASGTIPGALNDFIFGLHASDEIGQKQNDIYLNDGTLDSVLLCKLHGPSASDPFHFVGIKWLLKSFPTLANCATRLRDFVVVEAVGLKTIATGERFGYYILQSLDISNVPNFDSSGIHRGKLSMCVVASERELTPKGCQDRSFQQNYGALFSSNLTQSCTTGSKANSSSNEEDGASGKLQIHCFASYNCKSSAIESGSLRFLPEAVFSITNATNCAFMKRLAHAIQRNSVEISSVCMDGNHSDAYLFDQVPTIAKKASNSYLWEENVVPSFPTFRPSVHQQSRGSHCSTCHRTVNLWRVMQKGKVCRLCSQVFCTRCSVDLKMLAQTTSSKNDKHNKIQMHSVCFCLPCVVQVRNVSTWDVALHSVHKQEQILAAIQFCPF</sequence>
<keyword evidence="2 4" id="KW-0863">Zinc-finger</keyword>
<keyword evidence="1" id="KW-0479">Metal-binding</keyword>
<dbReference type="Gene3D" id="3.30.40.10">
    <property type="entry name" value="Zinc/RING finger domain, C3HC4 (zinc finger)"/>
    <property type="match status" value="1"/>
</dbReference>
<evidence type="ECO:0000256" key="4">
    <source>
        <dbReference type="PROSITE-ProRule" id="PRU00091"/>
    </source>
</evidence>
<dbReference type="InterPro" id="IPR013083">
    <property type="entry name" value="Znf_RING/FYVE/PHD"/>
</dbReference>
<evidence type="ECO:0000256" key="3">
    <source>
        <dbReference type="ARBA" id="ARBA00022833"/>
    </source>
</evidence>
<comment type="caution">
    <text evidence="6">The sequence shown here is derived from an EMBL/GenBank/DDBJ whole genome shotgun (WGS) entry which is preliminary data.</text>
</comment>
<dbReference type="InterPro" id="IPR011011">
    <property type="entry name" value="Znf_FYVE_PHD"/>
</dbReference>
<gene>
    <name evidence="6" type="ORF">BN9_096610</name>
</gene>
<accession>A0A024GPR7</accession>
<proteinExistence type="predicted"/>
<protein>
    <recommendedName>
        <fullName evidence="5">FYVE-type domain-containing protein</fullName>
    </recommendedName>
</protein>
<dbReference type="InterPro" id="IPR052727">
    <property type="entry name" value="Rab4/Rab5_effector"/>
</dbReference>
<reference evidence="6 7" key="1">
    <citation type="submission" date="2012-05" db="EMBL/GenBank/DDBJ databases">
        <title>Recombination and specialization in a pathogen metapopulation.</title>
        <authorList>
            <person name="Gardiner A."/>
            <person name="Kemen E."/>
            <person name="Schultz-Larsen T."/>
            <person name="MacLean D."/>
            <person name="Van Oosterhout C."/>
            <person name="Jones J.D.G."/>
        </authorList>
    </citation>
    <scope>NUCLEOTIDE SEQUENCE [LARGE SCALE GENOMIC DNA]</scope>
    <source>
        <strain evidence="6 7">Ac Nc2</strain>
    </source>
</reference>
<dbReference type="PROSITE" id="PS50178">
    <property type="entry name" value="ZF_FYVE"/>
    <property type="match status" value="1"/>
</dbReference>
<dbReference type="GO" id="GO:0008270">
    <property type="term" value="F:zinc ion binding"/>
    <property type="evidence" value="ECO:0007669"/>
    <property type="project" value="UniProtKB-KW"/>
</dbReference>
<evidence type="ECO:0000313" key="6">
    <source>
        <dbReference type="EMBL" id="CCI48523.1"/>
    </source>
</evidence>
<evidence type="ECO:0000256" key="1">
    <source>
        <dbReference type="ARBA" id="ARBA00022723"/>
    </source>
</evidence>
<dbReference type="PANTHER" id="PTHR13510:SF44">
    <property type="entry name" value="RABENOSYN-5"/>
    <property type="match status" value="1"/>
</dbReference>
<dbReference type="InterPro" id="IPR017455">
    <property type="entry name" value="Znf_FYVE-rel"/>
</dbReference>
<dbReference type="EMBL" id="CAIX01000231">
    <property type="protein sequence ID" value="CCI48523.1"/>
    <property type="molecule type" value="Genomic_DNA"/>
</dbReference>
<evidence type="ECO:0000259" key="5">
    <source>
        <dbReference type="PROSITE" id="PS50178"/>
    </source>
</evidence>
<evidence type="ECO:0000313" key="7">
    <source>
        <dbReference type="Proteomes" id="UP000053237"/>
    </source>
</evidence>
<evidence type="ECO:0000256" key="2">
    <source>
        <dbReference type="ARBA" id="ARBA00022771"/>
    </source>
</evidence>
<dbReference type="PANTHER" id="PTHR13510">
    <property type="entry name" value="FYVE-FINGER-CONTAINING RAB5 EFFECTOR PROTEIN RABENOSYN-5-RELATED"/>
    <property type="match status" value="1"/>
</dbReference>
<organism evidence="6 7">
    <name type="scientific">Albugo candida</name>
    <dbReference type="NCBI Taxonomy" id="65357"/>
    <lineage>
        <taxon>Eukaryota</taxon>
        <taxon>Sar</taxon>
        <taxon>Stramenopiles</taxon>
        <taxon>Oomycota</taxon>
        <taxon>Peronosporomycetes</taxon>
        <taxon>Albuginales</taxon>
        <taxon>Albuginaceae</taxon>
        <taxon>Albugo</taxon>
    </lineage>
</organism>
<dbReference type="Proteomes" id="UP000053237">
    <property type="component" value="Unassembled WGS sequence"/>
</dbReference>
<keyword evidence="7" id="KW-1185">Reference proteome</keyword>
<dbReference type="AlphaFoldDB" id="A0A024GPR7"/>
<name>A0A024GPR7_9STRA</name>
<feature type="domain" description="FYVE-type" evidence="5">
    <location>
        <begin position="461"/>
        <end position="534"/>
    </location>
</feature>
<dbReference type="InParanoid" id="A0A024GPR7"/>
<dbReference type="OrthoDB" id="114872at2759"/>
<dbReference type="SUPFAM" id="SSF57903">
    <property type="entry name" value="FYVE/PHD zinc finger"/>
    <property type="match status" value="1"/>
</dbReference>
<keyword evidence="3" id="KW-0862">Zinc</keyword>